<dbReference type="GO" id="GO:0004781">
    <property type="term" value="F:sulfate adenylyltransferase (ATP) activity"/>
    <property type="evidence" value="ECO:0007669"/>
    <property type="project" value="TreeGrafter"/>
</dbReference>
<evidence type="ECO:0000313" key="3">
    <source>
        <dbReference type="EMBL" id="SDN60348.1"/>
    </source>
</evidence>
<dbReference type="InterPro" id="IPR050512">
    <property type="entry name" value="Sulf_AdTrans/APS_kinase"/>
</dbReference>
<dbReference type="Proteomes" id="UP000199602">
    <property type="component" value="Unassembled WGS sequence"/>
</dbReference>
<feature type="domain" description="APS kinase" evidence="2">
    <location>
        <begin position="2"/>
        <end position="165"/>
    </location>
</feature>
<name>A0A1H0CR62_9BACT</name>
<evidence type="ECO:0000256" key="1">
    <source>
        <dbReference type="ARBA" id="ARBA00022679"/>
    </source>
</evidence>
<evidence type="ECO:0000313" key="4">
    <source>
        <dbReference type="Proteomes" id="UP000199602"/>
    </source>
</evidence>
<dbReference type="OrthoDB" id="9804504at2"/>
<proteinExistence type="predicted"/>
<dbReference type="PANTHER" id="PTHR42700:SF1">
    <property type="entry name" value="SULFATE ADENYLYLTRANSFERASE"/>
    <property type="match status" value="1"/>
</dbReference>
<sequence>MKGWIIWFVGLPGSGKSSLSKAAFKFLQKFCSQDIVYLEMDVKRKEYFPNPTYTKEERELAYKMFGDEGIDLAKQGKGVILDGAAYKLEFRDRVRRKFNPFAEIYIKCSLEIAMQREANRPEGKIMANLYAKALERKKTGKIFPGLGEVIGVDVDFEENPNADFILENDRLSLEEAEKEVIFFIKKWLERNNLQ</sequence>
<accession>A0A1H0CR62</accession>
<dbReference type="RefSeq" id="WP_092064395.1">
    <property type="nucleotide sequence ID" value="NZ_FNIN01000003.1"/>
</dbReference>
<dbReference type="GO" id="GO:0005737">
    <property type="term" value="C:cytoplasm"/>
    <property type="evidence" value="ECO:0007669"/>
    <property type="project" value="TreeGrafter"/>
</dbReference>
<keyword evidence="1" id="KW-0808">Transferase</keyword>
<dbReference type="Pfam" id="PF01583">
    <property type="entry name" value="APS_kinase"/>
    <property type="match status" value="1"/>
</dbReference>
<dbReference type="InterPro" id="IPR059117">
    <property type="entry name" value="APS_kinase_dom"/>
</dbReference>
<dbReference type="InterPro" id="IPR027417">
    <property type="entry name" value="P-loop_NTPase"/>
</dbReference>
<reference evidence="3 4" key="1">
    <citation type="submission" date="2016-10" db="EMBL/GenBank/DDBJ databases">
        <authorList>
            <person name="de Groot N.N."/>
        </authorList>
    </citation>
    <scope>NUCLEOTIDE SEQUENCE [LARGE SCALE GENOMIC DNA]</scope>
    <source>
        <strain evidence="3 4">DSM 15269</strain>
    </source>
</reference>
<keyword evidence="3" id="KW-0418">Kinase</keyword>
<dbReference type="Gene3D" id="3.40.50.300">
    <property type="entry name" value="P-loop containing nucleotide triphosphate hydrolases"/>
    <property type="match status" value="1"/>
</dbReference>
<protein>
    <submittedName>
        <fullName evidence="3">Adenylylsulfate kinase</fullName>
    </submittedName>
</protein>
<dbReference type="GO" id="GO:0016301">
    <property type="term" value="F:kinase activity"/>
    <property type="evidence" value="ECO:0007669"/>
    <property type="project" value="UniProtKB-KW"/>
</dbReference>
<gene>
    <name evidence="3" type="ORF">SAMN04488516_103152</name>
</gene>
<dbReference type="SUPFAM" id="SSF52540">
    <property type="entry name" value="P-loop containing nucleoside triphosphate hydrolases"/>
    <property type="match status" value="1"/>
</dbReference>
<dbReference type="STRING" id="206665.SAMN04488516_103152"/>
<dbReference type="EMBL" id="FNIN01000003">
    <property type="protein sequence ID" value="SDN60348.1"/>
    <property type="molecule type" value="Genomic_DNA"/>
</dbReference>
<keyword evidence="4" id="KW-1185">Reference proteome</keyword>
<organism evidence="3 4">
    <name type="scientific">Desulfonauticus submarinus</name>
    <dbReference type="NCBI Taxonomy" id="206665"/>
    <lineage>
        <taxon>Bacteria</taxon>
        <taxon>Pseudomonadati</taxon>
        <taxon>Thermodesulfobacteriota</taxon>
        <taxon>Desulfovibrionia</taxon>
        <taxon>Desulfovibrionales</taxon>
        <taxon>Desulfonauticaceae</taxon>
        <taxon>Desulfonauticus</taxon>
    </lineage>
</organism>
<dbReference type="PANTHER" id="PTHR42700">
    <property type="entry name" value="SULFATE ADENYLYLTRANSFERASE"/>
    <property type="match status" value="1"/>
</dbReference>
<dbReference type="GO" id="GO:0010134">
    <property type="term" value="P:sulfate assimilation via adenylyl sulfate reduction"/>
    <property type="evidence" value="ECO:0007669"/>
    <property type="project" value="TreeGrafter"/>
</dbReference>
<evidence type="ECO:0000259" key="2">
    <source>
        <dbReference type="Pfam" id="PF01583"/>
    </source>
</evidence>
<dbReference type="GO" id="GO:0019379">
    <property type="term" value="P:sulfate assimilation, phosphoadenylyl sulfate reduction by phosphoadenylyl-sulfate reductase (thioredoxin)"/>
    <property type="evidence" value="ECO:0007669"/>
    <property type="project" value="TreeGrafter"/>
</dbReference>
<dbReference type="AlphaFoldDB" id="A0A1H0CR62"/>